<dbReference type="Proteomes" id="UP000727962">
    <property type="component" value="Unassembled WGS sequence"/>
</dbReference>
<dbReference type="PANTHER" id="PTHR43272">
    <property type="entry name" value="LONG-CHAIN-FATTY-ACID--COA LIGASE"/>
    <property type="match status" value="1"/>
</dbReference>
<gene>
    <name evidence="5" type="ORF">HYR64_03110</name>
</gene>
<keyword evidence="1" id="KW-0547">Nucleotide-binding</keyword>
<feature type="domain" description="AMP-dependent synthetase/ligase" evidence="4">
    <location>
        <begin position="9"/>
        <end position="374"/>
    </location>
</feature>
<dbReference type="Gene3D" id="3.40.50.12780">
    <property type="entry name" value="N-terminal domain of ligase-like"/>
    <property type="match status" value="1"/>
</dbReference>
<comment type="caution">
    <text evidence="5">The sequence shown here is derived from an EMBL/GenBank/DDBJ whole genome shotgun (WGS) entry which is preliminary data.</text>
</comment>
<feature type="region of interest" description="Disordered" evidence="3">
    <location>
        <begin position="394"/>
        <end position="414"/>
    </location>
</feature>
<dbReference type="PANTHER" id="PTHR43272:SF33">
    <property type="entry name" value="AMP-BINDING DOMAIN-CONTAINING PROTEIN-RELATED"/>
    <property type="match status" value="1"/>
</dbReference>
<dbReference type="Pfam" id="PF00501">
    <property type="entry name" value="AMP-binding"/>
    <property type="match status" value="1"/>
</dbReference>
<dbReference type="InterPro" id="IPR020845">
    <property type="entry name" value="AMP-binding_CS"/>
</dbReference>
<evidence type="ECO:0000259" key="4">
    <source>
        <dbReference type="Pfam" id="PF00501"/>
    </source>
</evidence>
<dbReference type="SUPFAM" id="SSF56801">
    <property type="entry name" value="Acetyl-CoA synthetase-like"/>
    <property type="match status" value="1"/>
</dbReference>
<sequence length="414" mass="44240">MLLPGKDGCEAISYTQVWGLVGRYAAVLSEEGLRAGDRVCIFAEGSHEWALADWAARTLGVVVAPIYPTLPADQAQYIVQDCGAKLAIAGSAELAAKLSGVPILLLRGPGSLVERAEAVVVDEKAWNSSIEAIEPGDVSTIIYTSGTTGLPKGAMLSNRACGWVCGAILNNIPLSEADTFFSFLPMAHVFERIDGQILPLSLGATVGYCRSLMSMAGDLQKVRPTVILCVPRVLEALQEKVLDGVRKSPPMRRRLFALALAQGARRFYGKAAPLFWLTDRLVGRKVRTGLGGRLRLLVAGGAALPASVAEFYGAFRLTILQGYGLTETSSGVAVNHPDRNKFWTVGEVLPGMECEIAPDGEILFRGPACMEGYYNLPEETAAAIDDQGWFHTGTSASSKASTSRSPTARRTFSC</sequence>
<dbReference type="AlphaFoldDB" id="A0A931LRJ4"/>
<evidence type="ECO:0000256" key="3">
    <source>
        <dbReference type="SAM" id="MobiDB-lite"/>
    </source>
</evidence>
<protein>
    <submittedName>
        <fullName evidence="5">AMP-binding protein</fullName>
    </submittedName>
</protein>
<reference evidence="5" key="1">
    <citation type="submission" date="2020-07" db="EMBL/GenBank/DDBJ databases">
        <title>Huge and variable diversity of episymbiotic CPR bacteria and DPANN archaea in groundwater ecosystems.</title>
        <authorList>
            <person name="He C.Y."/>
            <person name="Keren R."/>
            <person name="Whittaker M."/>
            <person name="Farag I.F."/>
            <person name="Doudna J."/>
            <person name="Cate J.H.D."/>
            <person name="Banfield J.F."/>
        </authorList>
    </citation>
    <scope>NUCLEOTIDE SEQUENCE</scope>
    <source>
        <strain evidence="5">NC_groundwater_17_Pr7_B-0.1um_64_12</strain>
    </source>
</reference>
<dbReference type="InterPro" id="IPR042099">
    <property type="entry name" value="ANL_N_sf"/>
</dbReference>
<evidence type="ECO:0000313" key="5">
    <source>
        <dbReference type="EMBL" id="MBI1756077.1"/>
    </source>
</evidence>
<dbReference type="EMBL" id="JACOSL010000022">
    <property type="protein sequence ID" value="MBI1756077.1"/>
    <property type="molecule type" value="Genomic_DNA"/>
</dbReference>
<accession>A0A931LRJ4</accession>
<evidence type="ECO:0000313" key="6">
    <source>
        <dbReference type="Proteomes" id="UP000727962"/>
    </source>
</evidence>
<proteinExistence type="predicted"/>
<evidence type="ECO:0000256" key="1">
    <source>
        <dbReference type="ARBA" id="ARBA00022741"/>
    </source>
</evidence>
<keyword evidence="2" id="KW-0067">ATP-binding</keyword>
<dbReference type="GO" id="GO:0016020">
    <property type="term" value="C:membrane"/>
    <property type="evidence" value="ECO:0007669"/>
    <property type="project" value="TreeGrafter"/>
</dbReference>
<evidence type="ECO:0000256" key="2">
    <source>
        <dbReference type="ARBA" id="ARBA00022840"/>
    </source>
</evidence>
<name>A0A931LRJ4_FIMGI</name>
<dbReference type="GO" id="GO:0005524">
    <property type="term" value="F:ATP binding"/>
    <property type="evidence" value="ECO:0007669"/>
    <property type="project" value="UniProtKB-KW"/>
</dbReference>
<dbReference type="GO" id="GO:0004467">
    <property type="term" value="F:long-chain fatty acid-CoA ligase activity"/>
    <property type="evidence" value="ECO:0007669"/>
    <property type="project" value="TreeGrafter"/>
</dbReference>
<dbReference type="InterPro" id="IPR000873">
    <property type="entry name" value="AMP-dep_synth/lig_dom"/>
</dbReference>
<organism evidence="5 6">
    <name type="scientific">Fimbriimonas ginsengisoli</name>
    <dbReference type="NCBI Taxonomy" id="1005039"/>
    <lineage>
        <taxon>Bacteria</taxon>
        <taxon>Bacillati</taxon>
        <taxon>Armatimonadota</taxon>
        <taxon>Fimbriimonadia</taxon>
        <taxon>Fimbriimonadales</taxon>
        <taxon>Fimbriimonadaceae</taxon>
        <taxon>Fimbriimonas</taxon>
    </lineage>
</organism>
<dbReference type="PROSITE" id="PS00455">
    <property type="entry name" value="AMP_BINDING"/>
    <property type="match status" value="1"/>
</dbReference>